<dbReference type="Pfam" id="PF07714">
    <property type="entry name" value="PK_Tyr_Ser-Thr"/>
    <property type="match status" value="1"/>
</dbReference>
<keyword evidence="6" id="KW-0067">ATP-binding</keyword>
<dbReference type="InterPro" id="IPR052059">
    <property type="entry name" value="CR_Ser/Thr_kinase"/>
</dbReference>
<dbReference type="InterPro" id="IPR011009">
    <property type="entry name" value="Kinase-like_dom_sf"/>
</dbReference>
<evidence type="ECO:0000256" key="4">
    <source>
        <dbReference type="ARBA" id="ARBA00022741"/>
    </source>
</evidence>
<evidence type="ECO:0000256" key="1">
    <source>
        <dbReference type="ARBA" id="ARBA00012513"/>
    </source>
</evidence>
<evidence type="ECO:0000313" key="10">
    <source>
        <dbReference type="EMBL" id="KAG2298301.1"/>
    </source>
</evidence>
<dbReference type="SUPFAM" id="SSF56112">
    <property type="entry name" value="Protein kinase-like (PK-like)"/>
    <property type="match status" value="1"/>
</dbReference>
<evidence type="ECO:0000256" key="6">
    <source>
        <dbReference type="ARBA" id="ARBA00022840"/>
    </source>
</evidence>
<dbReference type="SMART" id="SM00220">
    <property type="entry name" value="S_TKc"/>
    <property type="match status" value="1"/>
</dbReference>
<evidence type="ECO:0000313" key="11">
    <source>
        <dbReference type="Proteomes" id="UP000886595"/>
    </source>
</evidence>
<dbReference type="Gene3D" id="1.10.510.10">
    <property type="entry name" value="Transferase(Phosphotransferase) domain 1"/>
    <property type="match status" value="1"/>
</dbReference>
<evidence type="ECO:0000256" key="2">
    <source>
        <dbReference type="ARBA" id="ARBA00022527"/>
    </source>
</evidence>
<dbReference type="OrthoDB" id="1701182at2759"/>
<dbReference type="AlphaFoldDB" id="A0A8X7S2F4"/>
<name>A0A8X7S2F4_BRACI</name>
<keyword evidence="2" id="KW-0723">Serine/threonine-protein kinase</keyword>
<sequence>MVRDEESRKPMMEMCNNRVGEETSNRRPIISGDIGSYSMLYKGRTKIMCLLFIASHYGGNQMLQLEALRIAHDDIKKGENTQLFRDLVNRINGSLDKTLLVGGYTQSGIQFDWRTREKICIGVAKGFAFLHEEVRPHIMHRDIKASNILLDRDLSSKISDFGLARLMQLNMTHVSTRVARTMGQLTRKADIYSFGVLLMEIVSARSNKNTRLPTEYQYLLERAWELYERNELVDLVDTGLNRVFDAEEACRYLKKEYIVLMRNLFFDCWCCCWAV</sequence>
<dbReference type="Proteomes" id="UP000886595">
    <property type="component" value="Unassembled WGS sequence"/>
</dbReference>
<protein>
    <recommendedName>
        <fullName evidence="1">non-specific serine/threonine protein kinase</fullName>
        <ecNumber evidence="1">2.7.11.1</ecNumber>
    </recommendedName>
</protein>
<dbReference type="EMBL" id="JAAMPC010000008">
    <property type="protein sequence ID" value="KAG2298301.1"/>
    <property type="molecule type" value="Genomic_DNA"/>
</dbReference>
<dbReference type="InterPro" id="IPR001245">
    <property type="entry name" value="Ser-Thr/Tyr_kinase_cat_dom"/>
</dbReference>
<dbReference type="EC" id="2.7.11.1" evidence="1"/>
<feature type="domain" description="Protein kinase" evidence="9">
    <location>
        <begin position="1"/>
        <end position="266"/>
    </location>
</feature>
<reference evidence="10 11" key="1">
    <citation type="submission" date="2020-02" db="EMBL/GenBank/DDBJ databases">
        <authorList>
            <person name="Ma Q."/>
            <person name="Huang Y."/>
            <person name="Song X."/>
            <person name="Pei D."/>
        </authorList>
    </citation>
    <scope>NUCLEOTIDE SEQUENCE [LARGE SCALE GENOMIC DNA]</scope>
    <source>
        <strain evidence="10">Sxm20200214</strain>
        <tissue evidence="10">Leaf</tissue>
    </source>
</reference>
<keyword evidence="3" id="KW-0808">Transferase</keyword>
<accession>A0A8X7S2F4</accession>
<dbReference type="GO" id="GO:0004674">
    <property type="term" value="F:protein serine/threonine kinase activity"/>
    <property type="evidence" value="ECO:0007669"/>
    <property type="project" value="UniProtKB-KW"/>
</dbReference>
<dbReference type="InterPro" id="IPR000719">
    <property type="entry name" value="Prot_kinase_dom"/>
</dbReference>
<dbReference type="PROSITE" id="PS50011">
    <property type="entry name" value="PROTEIN_KINASE_DOM"/>
    <property type="match status" value="1"/>
</dbReference>
<proteinExistence type="predicted"/>
<keyword evidence="4" id="KW-0547">Nucleotide-binding</keyword>
<dbReference type="Gene3D" id="1.25.40.570">
    <property type="match status" value="1"/>
</dbReference>
<evidence type="ECO:0000259" key="9">
    <source>
        <dbReference type="PROSITE" id="PS50011"/>
    </source>
</evidence>
<organism evidence="10 11">
    <name type="scientific">Brassica carinata</name>
    <name type="common">Ethiopian mustard</name>
    <name type="synonym">Abyssinian cabbage</name>
    <dbReference type="NCBI Taxonomy" id="52824"/>
    <lineage>
        <taxon>Eukaryota</taxon>
        <taxon>Viridiplantae</taxon>
        <taxon>Streptophyta</taxon>
        <taxon>Embryophyta</taxon>
        <taxon>Tracheophyta</taxon>
        <taxon>Spermatophyta</taxon>
        <taxon>Magnoliopsida</taxon>
        <taxon>eudicotyledons</taxon>
        <taxon>Gunneridae</taxon>
        <taxon>Pentapetalae</taxon>
        <taxon>rosids</taxon>
        <taxon>malvids</taxon>
        <taxon>Brassicales</taxon>
        <taxon>Brassicaceae</taxon>
        <taxon>Brassiceae</taxon>
        <taxon>Brassica</taxon>
    </lineage>
</organism>
<dbReference type="PANTHER" id="PTHR47973">
    <property type="entry name" value="CYSTEINE-RICH RECEPTOR-LIKE PROTEIN KINASE 3"/>
    <property type="match status" value="1"/>
</dbReference>
<comment type="caution">
    <text evidence="10">The sequence shown here is derived from an EMBL/GenBank/DDBJ whole genome shotgun (WGS) entry which is preliminary data.</text>
</comment>
<dbReference type="InterPro" id="IPR008271">
    <property type="entry name" value="Ser/Thr_kinase_AS"/>
</dbReference>
<comment type="catalytic activity">
    <reaction evidence="7">
        <text>L-threonyl-[protein] + ATP = O-phospho-L-threonyl-[protein] + ADP + H(+)</text>
        <dbReference type="Rhea" id="RHEA:46608"/>
        <dbReference type="Rhea" id="RHEA-COMP:11060"/>
        <dbReference type="Rhea" id="RHEA-COMP:11605"/>
        <dbReference type="ChEBI" id="CHEBI:15378"/>
        <dbReference type="ChEBI" id="CHEBI:30013"/>
        <dbReference type="ChEBI" id="CHEBI:30616"/>
        <dbReference type="ChEBI" id="CHEBI:61977"/>
        <dbReference type="ChEBI" id="CHEBI:456216"/>
        <dbReference type="EC" id="2.7.11.1"/>
    </reaction>
</comment>
<comment type="catalytic activity">
    <reaction evidence="8">
        <text>L-seryl-[protein] + ATP = O-phospho-L-seryl-[protein] + ADP + H(+)</text>
        <dbReference type="Rhea" id="RHEA:17989"/>
        <dbReference type="Rhea" id="RHEA-COMP:9863"/>
        <dbReference type="Rhea" id="RHEA-COMP:11604"/>
        <dbReference type="ChEBI" id="CHEBI:15378"/>
        <dbReference type="ChEBI" id="CHEBI:29999"/>
        <dbReference type="ChEBI" id="CHEBI:30616"/>
        <dbReference type="ChEBI" id="CHEBI:83421"/>
        <dbReference type="ChEBI" id="CHEBI:456216"/>
        <dbReference type="EC" id="2.7.11.1"/>
    </reaction>
</comment>
<dbReference type="PROSITE" id="PS00108">
    <property type="entry name" value="PROTEIN_KINASE_ST"/>
    <property type="match status" value="1"/>
</dbReference>
<gene>
    <name evidence="10" type="ORF">Bca52824_034773</name>
</gene>
<evidence type="ECO:0000256" key="7">
    <source>
        <dbReference type="ARBA" id="ARBA00047899"/>
    </source>
</evidence>
<keyword evidence="5" id="KW-0418">Kinase</keyword>
<dbReference type="GO" id="GO:0005524">
    <property type="term" value="F:ATP binding"/>
    <property type="evidence" value="ECO:0007669"/>
    <property type="project" value="UniProtKB-KW"/>
</dbReference>
<evidence type="ECO:0000256" key="5">
    <source>
        <dbReference type="ARBA" id="ARBA00022777"/>
    </source>
</evidence>
<evidence type="ECO:0000256" key="8">
    <source>
        <dbReference type="ARBA" id="ARBA00048679"/>
    </source>
</evidence>
<keyword evidence="11" id="KW-1185">Reference proteome</keyword>
<dbReference type="FunFam" id="1.10.510.10:FF:001023">
    <property type="entry name" value="Os07g0541700 protein"/>
    <property type="match status" value="1"/>
</dbReference>
<evidence type="ECO:0000256" key="3">
    <source>
        <dbReference type="ARBA" id="ARBA00022679"/>
    </source>
</evidence>